<evidence type="ECO:0000256" key="3">
    <source>
        <dbReference type="ARBA" id="ARBA00022989"/>
    </source>
</evidence>
<dbReference type="PANTHER" id="PTHR42723">
    <property type="entry name" value="CHLOROPHYLL SYNTHASE"/>
    <property type="match status" value="1"/>
</dbReference>
<organism evidence="8 9">
    <name type="scientific">Seminavis robusta</name>
    <dbReference type="NCBI Taxonomy" id="568900"/>
    <lineage>
        <taxon>Eukaryota</taxon>
        <taxon>Sar</taxon>
        <taxon>Stramenopiles</taxon>
        <taxon>Ochrophyta</taxon>
        <taxon>Bacillariophyta</taxon>
        <taxon>Bacillariophyceae</taxon>
        <taxon>Bacillariophycidae</taxon>
        <taxon>Naviculales</taxon>
        <taxon>Naviculaceae</taxon>
        <taxon>Seminavis</taxon>
    </lineage>
</organism>
<comment type="subcellular location">
    <subcellularLocation>
        <location evidence="1">Membrane</location>
        <topology evidence="1">Multi-pass membrane protein</topology>
    </subcellularLocation>
</comment>
<keyword evidence="9" id="KW-1185">Reference proteome</keyword>
<feature type="signal peptide" evidence="7">
    <location>
        <begin position="1"/>
        <end position="23"/>
    </location>
</feature>
<evidence type="ECO:0000256" key="1">
    <source>
        <dbReference type="ARBA" id="ARBA00004141"/>
    </source>
</evidence>
<dbReference type="PANTHER" id="PTHR42723:SF1">
    <property type="entry name" value="CHLOROPHYLL SYNTHASE, CHLOROPLASTIC"/>
    <property type="match status" value="1"/>
</dbReference>
<proteinExistence type="predicted"/>
<evidence type="ECO:0000256" key="5">
    <source>
        <dbReference type="SAM" id="MobiDB-lite"/>
    </source>
</evidence>
<feature type="region of interest" description="Disordered" evidence="5">
    <location>
        <begin position="62"/>
        <end position="85"/>
    </location>
</feature>
<dbReference type="InterPro" id="IPR044878">
    <property type="entry name" value="UbiA_sf"/>
</dbReference>
<feature type="chain" id="PRO_5040407733" description="UbiA prenyltransferase family-domain-containing protein" evidence="7">
    <location>
        <begin position="24"/>
        <end position="308"/>
    </location>
</feature>
<feature type="transmembrane region" description="Helical" evidence="6">
    <location>
        <begin position="256"/>
        <end position="274"/>
    </location>
</feature>
<feature type="transmembrane region" description="Helical" evidence="6">
    <location>
        <begin position="286"/>
        <end position="304"/>
    </location>
</feature>
<name>A0A9N8DJM1_9STRA</name>
<dbReference type="InterPro" id="IPR000537">
    <property type="entry name" value="UbiA_prenyltransferase"/>
</dbReference>
<evidence type="ECO:0000313" key="8">
    <source>
        <dbReference type="EMBL" id="CAB9503175.1"/>
    </source>
</evidence>
<dbReference type="InterPro" id="IPR050475">
    <property type="entry name" value="Prenyltransferase_related"/>
</dbReference>
<sequence>MRPITLFQAVGAWMVGRLLVIQASSPSSISIGKELAAMAAVYLSYGVGMVANDSADAALDAAAKNDTPSQSRGDNNHIVPISSTSKTKKSQRAIASGRITVKQGWIFTGILSVLAMTVAQFGVRAASPQFSLWCASNLVFMLLYAAGLQNLFLIKNLLVGWLFISPLWGAKTLATTTSTIQNHKMTLLAVAGFALGVVREVLKDIQDVELDKGTKSTLPIVLGIPLTQRISMLALGGTLAVLQTPLYRRSFCASPLLYSVTWGSATVMCLWAALSGNNEIDKQQSMVKKSIYVLLLGLIANMMMMTGK</sequence>
<keyword evidence="4 6" id="KW-0472">Membrane</keyword>
<dbReference type="GO" id="GO:0016765">
    <property type="term" value="F:transferase activity, transferring alkyl or aryl (other than methyl) groups"/>
    <property type="evidence" value="ECO:0007669"/>
    <property type="project" value="InterPro"/>
</dbReference>
<comment type="caution">
    <text evidence="8">The sequence shown here is derived from an EMBL/GenBank/DDBJ whole genome shotgun (WGS) entry which is preliminary data.</text>
</comment>
<dbReference type="Proteomes" id="UP001153069">
    <property type="component" value="Unassembled WGS sequence"/>
</dbReference>
<evidence type="ECO:0000256" key="6">
    <source>
        <dbReference type="SAM" id="Phobius"/>
    </source>
</evidence>
<dbReference type="AlphaFoldDB" id="A0A9N8DJM1"/>
<keyword evidence="7" id="KW-0732">Signal</keyword>
<dbReference type="EMBL" id="CAICTM010000157">
    <property type="protein sequence ID" value="CAB9503175.1"/>
    <property type="molecule type" value="Genomic_DNA"/>
</dbReference>
<dbReference type="Gene3D" id="1.10.357.140">
    <property type="entry name" value="UbiA prenyltransferase"/>
    <property type="match status" value="1"/>
</dbReference>
<keyword evidence="2 6" id="KW-0812">Transmembrane</keyword>
<evidence type="ECO:0000313" key="9">
    <source>
        <dbReference type="Proteomes" id="UP001153069"/>
    </source>
</evidence>
<feature type="transmembrane region" description="Helical" evidence="6">
    <location>
        <begin position="104"/>
        <end position="123"/>
    </location>
</feature>
<keyword evidence="3 6" id="KW-1133">Transmembrane helix</keyword>
<evidence type="ECO:0000256" key="2">
    <source>
        <dbReference type="ARBA" id="ARBA00022692"/>
    </source>
</evidence>
<protein>
    <recommendedName>
        <fullName evidence="10">UbiA prenyltransferase family-domain-containing protein</fullName>
    </recommendedName>
</protein>
<evidence type="ECO:0000256" key="4">
    <source>
        <dbReference type="ARBA" id="ARBA00023136"/>
    </source>
</evidence>
<feature type="transmembrane region" description="Helical" evidence="6">
    <location>
        <begin position="153"/>
        <end position="173"/>
    </location>
</feature>
<evidence type="ECO:0000256" key="7">
    <source>
        <dbReference type="SAM" id="SignalP"/>
    </source>
</evidence>
<dbReference type="OrthoDB" id="48812at2759"/>
<feature type="transmembrane region" description="Helical" evidence="6">
    <location>
        <begin position="185"/>
        <end position="202"/>
    </location>
</feature>
<dbReference type="GO" id="GO:0016020">
    <property type="term" value="C:membrane"/>
    <property type="evidence" value="ECO:0007669"/>
    <property type="project" value="UniProtKB-SubCell"/>
</dbReference>
<accession>A0A9N8DJM1</accession>
<dbReference type="Pfam" id="PF01040">
    <property type="entry name" value="UbiA"/>
    <property type="match status" value="1"/>
</dbReference>
<gene>
    <name evidence="8" type="ORF">SEMRO_158_G071430.1</name>
</gene>
<evidence type="ECO:0008006" key="10">
    <source>
        <dbReference type="Google" id="ProtNLM"/>
    </source>
</evidence>
<reference evidence="8" key="1">
    <citation type="submission" date="2020-06" db="EMBL/GenBank/DDBJ databases">
        <authorList>
            <consortium name="Plant Systems Biology data submission"/>
        </authorList>
    </citation>
    <scope>NUCLEOTIDE SEQUENCE</scope>
    <source>
        <strain evidence="8">D6</strain>
    </source>
</reference>